<keyword evidence="1" id="KW-1133">Transmembrane helix</keyword>
<feature type="transmembrane region" description="Helical" evidence="1">
    <location>
        <begin position="296"/>
        <end position="316"/>
    </location>
</feature>
<feature type="transmembrane region" description="Helical" evidence="1">
    <location>
        <begin position="122"/>
        <end position="138"/>
    </location>
</feature>
<dbReference type="Pfam" id="PF07907">
    <property type="entry name" value="YibE_F"/>
    <property type="match status" value="1"/>
</dbReference>
<gene>
    <name evidence="2" type="ordered locus">PECL_1473</name>
</gene>
<dbReference type="KEGG" id="pce:PECL_1473"/>
<keyword evidence="1" id="KW-0472">Membrane</keyword>
<keyword evidence="1" id="KW-0812">Transmembrane</keyword>
<keyword evidence="3" id="KW-1185">Reference proteome</keyword>
<evidence type="ECO:0008006" key="4">
    <source>
        <dbReference type="Google" id="ProtNLM"/>
    </source>
</evidence>
<evidence type="ECO:0000256" key="1">
    <source>
        <dbReference type="SAM" id="Phobius"/>
    </source>
</evidence>
<reference evidence="2 3" key="1">
    <citation type="journal article" date="2012" name="J. Bacteriol.">
        <title>Complete Genome Sequence of the Beer Spoilage Organism Pediococcus claussenii ATCC BAA-344T.</title>
        <authorList>
            <person name="Pittet V."/>
            <person name="Abegunde T."/>
            <person name="Marfleet T."/>
            <person name="Haakensen M."/>
            <person name="Morrow K."/>
            <person name="Jayaprakash T."/>
            <person name="Schroeder K."/>
            <person name="Trost B."/>
            <person name="Byrns S."/>
            <person name="Bergsveinson J."/>
            <person name="Kusalik A."/>
            <person name="Ziola B."/>
        </authorList>
    </citation>
    <scope>NUCLEOTIDE SEQUENCE [LARGE SCALE GENOMIC DNA]</scope>
    <source>
        <strain evidence="2 3">ATCC BAA-344</strain>
    </source>
</reference>
<protein>
    <recommendedName>
        <fullName evidence="4">YibE/F-like family protein</fullName>
    </recommendedName>
</protein>
<feature type="transmembrane region" description="Helical" evidence="1">
    <location>
        <begin position="171"/>
        <end position="191"/>
    </location>
</feature>
<dbReference type="InterPro" id="IPR012507">
    <property type="entry name" value="YibE_F"/>
</dbReference>
<dbReference type="PANTHER" id="PTHR41771:SF1">
    <property type="entry name" value="MEMBRANE PROTEIN"/>
    <property type="match status" value="1"/>
</dbReference>
<dbReference type="Proteomes" id="UP000005444">
    <property type="component" value="Chromosome"/>
</dbReference>
<dbReference type="eggNOG" id="COG5438">
    <property type="taxonomic scope" value="Bacteria"/>
</dbReference>
<sequence>MKKKQVGLIIFGIVIGLAILFFVHNDAFLYSSPIGRIESVTNGKRVPQEDNFHNQDFQTKQNLTIKILNGQYKGQEIKVQNTFSLSQAMDVQYQKKQQVILNLRESKGKVTGALIQDIKRDTIITFMLLIVIGLLLLMKSTGIYAILSLTLNSVLFYLAVVLDVSRQGFGVLYIFGALSVVFAALTLSLVLGRNRKMLVTFLATIGGTASALVISLIVFAVTGQQGLHFETMEYVTQNPEPLFLAETILGSLGAVMDESTDIVVSLSKIIKESPSMSVGQITKSANNIGKNIMGPLINVLFMIFMTDTFSMMALFLRNGNSWGYSFEMNMGLGMVQSLISGIGIVLAIPLAGWLASVLLRTKGGLQHV</sequence>
<accession>G8PF18</accession>
<feature type="transmembrane region" description="Helical" evidence="1">
    <location>
        <begin position="6"/>
        <end position="23"/>
    </location>
</feature>
<dbReference type="AlphaFoldDB" id="G8PF18"/>
<dbReference type="EMBL" id="CP003137">
    <property type="protein sequence ID" value="AEV95697.1"/>
    <property type="molecule type" value="Genomic_DNA"/>
</dbReference>
<evidence type="ECO:0000313" key="2">
    <source>
        <dbReference type="EMBL" id="AEV95697.1"/>
    </source>
</evidence>
<dbReference type="STRING" id="701521.PECL_1473"/>
<dbReference type="PATRIC" id="fig|701521.8.peg.1377"/>
<feature type="transmembrane region" description="Helical" evidence="1">
    <location>
        <begin position="336"/>
        <end position="359"/>
    </location>
</feature>
<dbReference type="PANTHER" id="PTHR41771">
    <property type="entry name" value="MEMBRANE PROTEIN-RELATED"/>
    <property type="match status" value="1"/>
</dbReference>
<dbReference type="RefSeq" id="WP_014215891.1">
    <property type="nucleotide sequence ID" value="NC_016605.1"/>
</dbReference>
<evidence type="ECO:0000313" key="3">
    <source>
        <dbReference type="Proteomes" id="UP000005444"/>
    </source>
</evidence>
<feature type="transmembrane region" description="Helical" evidence="1">
    <location>
        <begin position="197"/>
        <end position="222"/>
    </location>
</feature>
<proteinExistence type="predicted"/>
<name>G8PF18_PEDCP</name>
<organism evidence="2 3">
    <name type="scientific">Pediococcus claussenii (strain ATCC BAA-344 / DSM 14800 / JCM 18046 / KCTC 3811 / LMG 21948 / P06)</name>
    <dbReference type="NCBI Taxonomy" id="701521"/>
    <lineage>
        <taxon>Bacteria</taxon>
        <taxon>Bacillati</taxon>
        <taxon>Bacillota</taxon>
        <taxon>Bacilli</taxon>
        <taxon>Lactobacillales</taxon>
        <taxon>Lactobacillaceae</taxon>
        <taxon>Pediococcus</taxon>
    </lineage>
</organism>
<feature type="transmembrane region" description="Helical" evidence="1">
    <location>
        <begin position="144"/>
        <end position="164"/>
    </location>
</feature>
<dbReference type="HOGENOM" id="CLU_028166_1_1_9"/>